<dbReference type="InterPro" id="IPR012337">
    <property type="entry name" value="RNaseH-like_sf"/>
</dbReference>
<dbReference type="EMBL" id="CAJNJA010026939">
    <property type="protein sequence ID" value="CAE7567591.1"/>
    <property type="molecule type" value="Genomic_DNA"/>
</dbReference>
<evidence type="ECO:0000313" key="2">
    <source>
        <dbReference type="EMBL" id="CAE7567591.1"/>
    </source>
</evidence>
<feature type="non-terminal residue" evidence="2">
    <location>
        <position position="341"/>
    </location>
</feature>
<accession>A0A812UG44</accession>
<dbReference type="OrthoDB" id="446949at2759"/>
<sequence length="341" mass="38588">VGSLHSVEDLLKVRPVRLMEGDLNETTLRDIFLRELSQSKRLKYDLDIYDRAREGNKGTKKINKICGFWKEGTCTRGTQNSHDDSWEVDFKGGRAYAEVFATVRDCPRVTQCMVDCVPAACDYECEEEGLELLANTGSEEDLISKPDHEAHFSGGKKLYRKLSGRVPVIGENALAHAGAAESEDEEVAPDEDLDIRTSENRVAKLPAESAEHKFTHRPKNPYYKVCQKAKMLAPHARKREGSSTVASEKFGGHVTVDHIINRDLRDVGVEGEKVALVVKDVCTNFRYAYPSSTKEAEQVYHRLLHFFRVEDEVGIIYSDYAPDLQDATFKYKVRHNTSRPY</sequence>
<feature type="non-terminal residue" evidence="2">
    <location>
        <position position="1"/>
    </location>
</feature>
<feature type="compositionally biased region" description="Acidic residues" evidence="1">
    <location>
        <begin position="181"/>
        <end position="193"/>
    </location>
</feature>
<dbReference type="Proteomes" id="UP000601435">
    <property type="component" value="Unassembled WGS sequence"/>
</dbReference>
<protein>
    <submittedName>
        <fullName evidence="2">Uncharacterized protein</fullName>
    </submittedName>
</protein>
<reference evidence="2" key="1">
    <citation type="submission" date="2021-02" db="EMBL/GenBank/DDBJ databases">
        <authorList>
            <person name="Dougan E. K."/>
            <person name="Rhodes N."/>
            <person name="Thang M."/>
            <person name="Chan C."/>
        </authorList>
    </citation>
    <scope>NUCLEOTIDE SEQUENCE</scope>
</reference>
<dbReference type="AlphaFoldDB" id="A0A812UG44"/>
<evidence type="ECO:0000313" key="3">
    <source>
        <dbReference type="Proteomes" id="UP000601435"/>
    </source>
</evidence>
<gene>
    <name evidence="2" type="ORF">SNEC2469_LOCUS16528</name>
</gene>
<proteinExistence type="predicted"/>
<name>A0A812UG44_9DINO</name>
<feature type="region of interest" description="Disordered" evidence="1">
    <location>
        <begin position="176"/>
        <end position="195"/>
    </location>
</feature>
<evidence type="ECO:0000256" key="1">
    <source>
        <dbReference type="SAM" id="MobiDB-lite"/>
    </source>
</evidence>
<dbReference type="SUPFAM" id="SSF53098">
    <property type="entry name" value="Ribonuclease H-like"/>
    <property type="match status" value="1"/>
</dbReference>
<keyword evidence="3" id="KW-1185">Reference proteome</keyword>
<comment type="caution">
    <text evidence="2">The sequence shown here is derived from an EMBL/GenBank/DDBJ whole genome shotgun (WGS) entry which is preliminary data.</text>
</comment>
<organism evidence="2 3">
    <name type="scientific">Symbiodinium necroappetens</name>
    <dbReference type="NCBI Taxonomy" id="1628268"/>
    <lineage>
        <taxon>Eukaryota</taxon>
        <taxon>Sar</taxon>
        <taxon>Alveolata</taxon>
        <taxon>Dinophyceae</taxon>
        <taxon>Suessiales</taxon>
        <taxon>Symbiodiniaceae</taxon>
        <taxon>Symbiodinium</taxon>
    </lineage>
</organism>